<keyword evidence="1" id="KW-0812">Transmembrane</keyword>
<comment type="caution">
    <text evidence="2">The sequence shown here is derived from an EMBL/GenBank/DDBJ whole genome shotgun (WGS) entry which is preliminary data.</text>
</comment>
<evidence type="ECO:0000313" key="2">
    <source>
        <dbReference type="EMBL" id="MFD0749689.1"/>
    </source>
</evidence>
<feature type="transmembrane region" description="Helical" evidence="1">
    <location>
        <begin position="91"/>
        <end position="114"/>
    </location>
</feature>
<keyword evidence="3" id="KW-1185">Reference proteome</keyword>
<feature type="transmembrane region" description="Helical" evidence="1">
    <location>
        <begin position="64"/>
        <end position="85"/>
    </location>
</feature>
<keyword evidence="1" id="KW-1133">Transmembrane helix</keyword>
<protein>
    <submittedName>
        <fullName evidence="2">DUF3810 domain-containing protein</fullName>
    </submittedName>
</protein>
<dbReference type="EMBL" id="JBHTHU010000005">
    <property type="protein sequence ID" value="MFD0749689.1"/>
    <property type="molecule type" value="Genomic_DNA"/>
</dbReference>
<feature type="transmembrane region" description="Helical" evidence="1">
    <location>
        <begin position="12"/>
        <end position="31"/>
    </location>
</feature>
<accession>A0ABW2YTX9</accession>
<dbReference type="Pfam" id="PF12725">
    <property type="entry name" value="DUF3810"/>
    <property type="match status" value="1"/>
</dbReference>
<evidence type="ECO:0000256" key="1">
    <source>
        <dbReference type="SAM" id="Phobius"/>
    </source>
</evidence>
<proteinExistence type="predicted"/>
<organism evidence="2 3">
    <name type="scientific">Mucilaginibacter calamicampi</name>
    <dbReference type="NCBI Taxonomy" id="1302352"/>
    <lineage>
        <taxon>Bacteria</taxon>
        <taxon>Pseudomonadati</taxon>
        <taxon>Bacteroidota</taxon>
        <taxon>Sphingobacteriia</taxon>
        <taxon>Sphingobacteriales</taxon>
        <taxon>Sphingobacteriaceae</taxon>
        <taxon>Mucilaginibacter</taxon>
    </lineage>
</organism>
<dbReference type="InterPro" id="IPR024294">
    <property type="entry name" value="DUF3810"/>
</dbReference>
<name>A0ABW2YTX9_9SPHI</name>
<gene>
    <name evidence="2" type="ORF">ACFQZS_06020</name>
</gene>
<keyword evidence="1" id="KW-0472">Membrane</keyword>
<dbReference type="RefSeq" id="WP_377098278.1">
    <property type="nucleotide sequence ID" value="NZ_JBHTHU010000005.1"/>
</dbReference>
<evidence type="ECO:0000313" key="3">
    <source>
        <dbReference type="Proteomes" id="UP001596958"/>
    </source>
</evidence>
<dbReference type="Proteomes" id="UP001596958">
    <property type="component" value="Unassembled WGS sequence"/>
</dbReference>
<sequence>MRKISPHIKRWIAIAALALVIWLLNVFTNYPAAVERYYSQGFYVAVCYVLHPILNLFPFSVGDVLYIVVIIYLIYFIGRLIYLLFKGRFKVVGKALLGLIIGIQAAYIVFYLFWGMNYYRPSAAERLNLRDTSYTTAQLETVTRAIIDSANATRTLINHQDTLQTNTQIYNTALLAIKKLSADSANFRTYYPGIKSSMLTPLVNYLATSGYYNPFTGEAQMNYQMPLYARPAVACHELSHQTGFGAEDEASFAGFLAGVNSRDRLLRYSVYQMALGECMWAMRHRDTLISNELRLRISPIVRNDFITERKYWLSFRGKAGALSGMFYNDFLKANNQPMGMDTYNQMVLLLVNWYMIKDTPRN</sequence>
<reference evidence="3" key="1">
    <citation type="journal article" date="2019" name="Int. J. Syst. Evol. Microbiol.">
        <title>The Global Catalogue of Microorganisms (GCM) 10K type strain sequencing project: providing services to taxonomists for standard genome sequencing and annotation.</title>
        <authorList>
            <consortium name="The Broad Institute Genomics Platform"/>
            <consortium name="The Broad Institute Genome Sequencing Center for Infectious Disease"/>
            <person name="Wu L."/>
            <person name="Ma J."/>
        </authorList>
    </citation>
    <scope>NUCLEOTIDE SEQUENCE [LARGE SCALE GENOMIC DNA]</scope>
    <source>
        <strain evidence="3">CCUG 63418</strain>
    </source>
</reference>